<dbReference type="PANTHER" id="PTHR42773:SF1">
    <property type="entry name" value="METALLO-BETA-LACTAMASE FAMILY PROTEIN"/>
    <property type="match status" value="1"/>
</dbReference>
<dbReference type="GeneID" id="105055396"/>
<gene>
    <name evidence="3" type="primary">LOC105055396</name>
</gene>
<dbReference type="Proteomes" id="UP000504607">
    <property type="component" value="Chromosome 12"/>
</dbReference>
<dbReference type="PANTHER" id="PTHR42773">
    <property type="entry name" value="METALLO-BETA-LACTAMASE-RELATED"/>
    <property type="match status" value="1"/>
</dbReference>
<dbReference type="InterPro" id="IPR036866">
    <property type="entry name" value="RibonucZ/Hydroxyglut_hydro"/>
</dbReference>
<name>A0A6I9S012_ELAGV</name>
<dbReference type="SMART" id="SM00849">
    <property type="entry name" value="Lactamase_B"/>
    <property type="match status" value="1"/>
</dbReference>
<dbReference type="Pfam" id="PF00753">
    <property type="entry name" value="Lactamase_B"/>
    <property type="match status" value="1"/>
</dbReference>
<dbReference type="InParanoid" id="A0A6I9S012"/>
<dbReference type="RefSeq" id="XP_010935489.1">
    <property type="nucleotide sequence ID" value="XM_010937187.2"/>
</dbReference>
<keyword evidence="2" id="KW-1185">Reference proteome</keyword>
<dbReference type="Gene3D" id="3.30.70.20">
    <property type="match status" value="1"/>
</dbReference>
<dbReference type="SUPFAM" id="SSF56281">
    <property type="entry name" value="Metallo-hydrolase/oxidoreductase"/>
    <property type="match status" value="1"/>
</dbReference>
<dbReference type="OrthoDB" id="17458at2759"/>
<organism evidence="2 3">
    <name type="scientific">Elaeis guineensis var. tenera</name>
    <name type="common">Oil palm</name>
    <dbReference type="NCBI Taxonomy" id="51953"/>
    <lineage>
        <taxon>Eukaryota</taxon>
        <taxon>Viridiplantae</taxon>
        <taxon>Streptophyta</taxon>
        <taxon>Embryophyta</taxon>
        <taxon>Tracheophyta</taxon>
        <taxon>Spermatophyta</taxon>
        <taxon>Magnoliopsida</taxon>
        <taxon>Liliopsida</taxon>
        <taxon>Arecaceae</taxon>
        <taxon>Arecoideae</taxon>
        <taxon>Cocoseae</taxon>
        <taxon>Elaeidinae</taxon>
        <taxon>Elaeis</taxon>
    </lineage>
</organism>
<dbReference type="KEGG" id="egu:105055396"/>
<sequence length="335" mass="37985">MALRDTLLCPKYRTPNPFPPARNCRNAGRKLVVSATAAAPGTRRRRPQNVEGEFFVDHRCIDCDACRWMAPEIFTRIDEQSAVIKQPSCEEERIKALQALLSCPTSSIHTEKPTKKILEVQKMFPLPVDEQTLPGVYHCGYHSESSYGATSYLVIHPDGNIIVDSPRFTGVLVCSIEKLGGARYMFLTHKDDVGDHEKWAKRLSCERILHSGDVEAHTADVEMQLYGDGPWSIGNDFELIHTPGHTEGSVCLYYKPLKVLFTGDHLAKSGKSELTFYEMYNRQSVSLQLKSIRKLLELDFQWILPGHGRRIKFRDNQEKNSVLEAFLSSKEPEYA</sequence>
<reference evidence="3" key="1">
    <citation type="submission" date="2025-08" db="UniProtKB">
        <authorList>
            <consortium name="RefSeq"/>
        </authorList>
    </citation>
    <scope>IDENTIFICATION</scope>
</reference>
<accession>A0A6I9S012</accession>
<feature type="domain" description="Metallo-beta-lactamase" evidence="1">
    <location>
        <begin position="148"/>
        <end position="307"/>
    </location>
</feature>
<protein>
    <submittedName>
        <fullName evidence="3">Uncharacterized protein LOC105055396</fullName>
    </submittedName>
</protein>
<proteinExistence type="predicted"/>
<evidence type="ECO:0000313" key="3">
    <source>
        <dbReference type="RefSeq" id="XP_010935489.1"/>
    </source>
</evidence>
<dbReference type="Pfam" id="PF13370">
    <property type="entry name" value="Fer4_13"/>
    <property type="match status" value="1"/>
</dbReference>
<evidence type="ECO:0000259" key="1">
    <source>
        <dbReference type="SMART" id="SM00849"/>
    </source>
</evidence>
<dbReference type="FunCoup" id="A0A6I9S012">
    <property type="interactions" value="122"/>
</dbReference>
<evidence type="ECO:0000313" key="2">
    <source>
        <dbReference type="Proteomes" id="UP000504607"/>
    </source>
</evidence>
<dbReference type="InterPro" id="IPR001279">
    <property type="entry name" value="Metallo-B-lactamas"/>
</dbReference>
<dbReference type="Gene3D" id="3.60.15.10">
    <property type="entry name" value="Ribonuclease Z/Hydroxyacylglutathione hydrolase-like"/>
    <property type="match status" value="1"/>
</dbReference>
<dbReference type="SUPFAM" id="SSF54862">
    <property type="entry name" value="4Fe-4S ferredoxins"/>
    <property type="match status" value="1"/>
</dbReference>
<dbReference type="AlphaFoldDB" id="A0A6I9S012"/>
<dbReference type="CDD" id="cd07727">
    <property type="entry name" value="YmaE-like_MBL-fold"/>
    <property type="match status" value="1"/>
</dbReference>